<reference evidence="1" key="1">
    <citation type="submission" date="2018-05" db="EMBL/GenBank/DDBJ databases">
        <authorList>
            <person name="Lanie J.A."/>
            <person name="Ng W.-L."/>
            <person name="Kazmierczak K.M."/>
            <person name="Andrzejewski T.M."/>
            <person name="Davidsen T.M."/>
            <person name="Wayne K.J."/>
            <person name="Tettelin H."/>
            <person name="Glass J.I."/>
            <person name="Rusch D."/>
            <person name="Podicherti R."/>
            <person name="Tsui H.-C.T."/>
            <person name="Winkler M.E."/>
        </authorList>
    </citation>
    <scope>NUCLEOTIDE SEQUENCE</scope>
</reference>
<protein>
    <submittedName>
        <fullName evidence="1">Uncharacterized protein</fullName>
    </submittedName>
</protein>
<feature type="non-terminal residue" evidence="1">
    <location>
        <position position="24"/>
    </location>
</feature>
<evidence type="ECO:0000313" key="1">
    <source>
        <dbReference type="EMBL" id="SVC16465.1"/>
    </source>
</evidence>
<organism evidence="1">
    <name type="scientific">marine metagenome</name>
    <dbReference type="NCBI Taxonomy" id="408172"/>
    <lineage>
        <taxon>unclassified sequences</taxon>
        <taxon>metagenomes</taxon>
        <taxon>ecological metagenomes</taxon>
    </lineage>
</organism>
<name>A0A382JXU0_9ZZZZ</name>
<proteinExistence type="predicted"/>
<dbReference type="EMBL" id="UINC01076881">
    <property type="protein sequence ID" value="SVC16465.1"/>
    <property type="molecule type" value="Genomic_DNA"/>
</dbReference>
<sequence length="24" mass="2687">MSPNPSDTLQNLIDVLGELVDEMR</sequence>
<dbReference type="AlphaFoldDB" id="A0A382JXU0"/>
<accession>A0A382JXU0</accession>
<gene>
    <name evidence="1" type="ORF">METZ01_LOCUS269319</name>
</gene>